<keyword evidence="1 5" id="KW-0963">Cytoplasm</keyword>
<evidence type="ECO:0000256" key="5">
    <source>
        <dbReference type="HAMAP-Rule" id="MF_00651"/>
    </source>
</evidence>
<dbReference type="GO" id="GO:0005829">
    <property type="term" value="C:cytosol"/>
    <property type="evidence" value="ECO:0007669"/>
    <property type="project" value="TreeGrafter"/>
</dbReference>
<dbReference type="EMBL" id="MHHY01000009">
    <property type="protein sequence ID" value="OGY40218.1"/>
    <property type="molecule type" value="Genomic_DNA"/>
</dbReference>
<dbReference type="PANTHER" id="PTHR33317:SF4">
    <property type="entry name" value="POLYNUCLEOTIDYL TRANSFERASE, RIBONUCLEASE H-LIKE SUPERFAMILY PROTEIN"/>
    <property type="match status" value="1"/>
</dbReference>
<dbReference type="STRING" id="1797529.A2570_02940"/>
<keyword evidence="4 5" id="KW-0378">Hydrolase</keyword>
<gene>
    <name evidence="7" type="ORF">A2570_02940</name>
</gene>
<reference evidence="7 8" key="1">
    <citation type="journal article" date="2016" name="Nat. Commun.">
        <title>Thousands of microbial genomes shed light on interconnected biogeochemical processes in an aquifer system.</title>
        <authorList>
            <person name="Anantharaman K."/>
            <person name="Brown C.T."/>
            <person name="Hug L.A."/>
            <person name="Sharon I."/>
            <person name="Castelle C.J."/>
            <person name="Probst A.J."/>
            <person name="Thomas B.C."/>
            <person name="Singh A."/>
            <person name="Wilkins M.J."/>
            <person name="Karaoz U."/>
            <person name="Brodie E.L."/>
            <person name="Williams K.H."/>
            <person name="Hubbard S.S."/>
            <person name="Banfield J.F."/>
        </authorList>
    </citation>
    <scope>NUCLEOTIDE SEQUENCE [LARGE SCALE GENOMIC DNA]</scope>
</reference>
<comment type="caution">
    <text evidence="7">The sequence shown here is derived from an EMBL/GenBank/DDBJ whole genome shotgun (WGS) entry which is preliminary data.</text>
</comment>
<comment type="similarity">
    <text evidence="5">Belongs to the YqgF HJR family.</text>
</comment>
<dbReference type="InterPro" id="IPR006641">
    <property type="entry name" value="YqgF/RNaseH-like_dom"/>
</dbReference>
<dbReference type="InterPro" id="IPR012337">
    <property type="entry name" value="RNaseH-like_sf"/>
</dbReference>
<comment type="subcellular location">
    <subcellularLocation>
        <location evidence="5">Cytoplasm</location>
    </subcellularLocation>
</comment>
<evidence type="ECO:0000313" key="7">
    <source>
        <dbReference type="EMBL" id="OGY40218.1"/>
    </source>
</evidence>
<evidence type="ECO:0000256" key="1">
    <source>
        <dbReference type="ARBA" id="ARBA00022490"/>
    </source>
</evidence>
<keyword evidence="2 5" id="KW-0690">Ribosome biogenesis</keyword>
<dbReference type="InterPro" id="IPR037027">
    <property type="entry name" value="YqgF/RNaseH-like_dom_sf"/>
</dbReference>
<keyword evidence="3 5" id="KW-0540">Nuclease</keyword>
<dbReference type="Gene3D" id="3.30.420.140">
    <property type="entry name" value="YqgF/RNase H-like domain"/>
    <property type="match status" value="1"/>
</dbReference>
<evidence type="ECO:0000313" key="8">
    <source>
        <dbReference type="Proteomes" id="UP000178570"/>
    </source>
</evidence>
<organism evidence="7 8">
    <name type="scientific">Candidatus Brennerbacteria bacterium RIFOXYD1_FULL_41_16</name>
    <dbReference type="NCBI Taxonomy" id="1797529"/>
    <lineage>
        <taxon>Bacteria</taxon>
        <taxon>Candidatus Brenneribacteriota</taxon>
    </lineage>
</organism>
<comment type="function">
    <text evidence="5">Could be a nuclease involved in processing of the 5'-end of pre-16S rRNA.</text>
</comment>
<accession>A0A1G1XJN5</accession>
<dbReference type="HAMAP" id="MF_00651">
    <property type="entry name" value="Nuclease_YqgF"/>
    <property type="match status" value="1"/>
</dbReference>
<dbReference type="NCBIfam" id="TIGR00250">
    <property type="entry name" value="RNAse_H_YqgF"/>
    <property type="match status" value="1"/>
</dbReference>
<dbReference type="GO" id="GO:0000967">
    <property type="term" value="P:rRNA 5'-end processing"/>
    <property type="evidence" value="ECO:0007669"/>
    <property type="project" value="UniProtKB-UniRule"/>
</dbReference>
<feature type="domain" description="YqgF/RNase H-like" evidence="6">
    <location>
        <begin position="1"/>
        <end position="101"/>
    </location>
</feature>
<dbReference type="SUPFAM" id="SSF53098">
    <property type="entry name" value="Ribonuclease H-like"/>
    <property type="match status" value="1"/>
</dbReference>
<dbReference type="GO" id="GO:0004518">
    <property type="term" value="F:nuclease activity"/>
    <property type="evidence" value="ECO:0007669"/>
    <property type="project" value="UniProtKB-KW"/>
</dbReference>
<proteinExistence type="inferred from homology"/>
<dbReference type="Pfam" id="PF03652">
    <property type="entry name" value="RuvX"/>
    <property type="match status" value="1"/>
</dbReference>
<evidence type="ECO:0000256" key="3">
    <source>
        <dbReference type="ARBA" id="ARBA00022722"/>
    </source>
</evidence>
<dbReference type="InterPro" id="IPR005227">
    <property type="entry name" value="YqgF"/>
</dbReference>
<name>A0A1G1XJN5_9BACT</name>
<dbReference type="Proteomes" id="UP000178570">
    <property type="component" value="Unassembled WGS sequence"/>
</dbReference>
<protein>
    <recommendedName>
        <fullName evidence="5">Putative pre-16S rRNA nuclease</fullName>
        <ecNumber evidence="5">3.1.-.-</ecNumber>
    </recommendedName>
</protein>
<dbReference type="CDD" id="cd16964">
    <property type="entry name" value="YqgF"/>
    <property type="match status" value="1"/>
</dbReference>
<dbReference type="AlphaFoldDB" id="A0A1G1XJN5"/>
<sequence>MNLLAVDFGEKNIGLAFCDTEIKLPLSLESLRVETEEQALQEISETIKSRNIELAVFGLPLNFEFKETKQSQKTRDFAAKLEEKLGVKIYFINEVLSSLLASRLKESSKNTHSSSALLLLEDYLDKLEEQAK</sequence>
<evidence type="ECO:0000259" key="6">
    <source>
        <dbReference type="SMART" id="SM00732"/>
    </source>
</evidence>
<dbReference type="GO" id="GO:0016788">
    <property type="term" value="F:hydrolase activity, acting on ester bonds"/>
    <property type="evidence" value="ECO:0007669"/>
    <property type="project" value="UniProtKB-UniRule"/>
</dbReference>
<dbReference type="SMART" id="SM00732">
    <property type="entry name" value="YqgFc"/>
    <property type="match status" value="1"/>
</dbReference>
<evidence type="ECO:0000256" key="2">
    <source>
        <dbReference type="ARBA" id="ARBA00022517"/>
    </source>
</evidence>
<evidence type="ECO:0000256" key="4">
    <source>
        <dbReference type="ARBA" id="ARBA00022801"/>
    </source>
</evidence>
<dbReference type="EC" id="3.1.-.-" evidence="5"/>
<dbReference type="PANTHER" id="PTHR33317">
    <property type="entry name" value="POLYNUCLEOTIDYL TRANSFERASE, RIBONUCLEASE H-LIKE SUPERFAMILY PROTEIN"/>
    <property type="match status" value="1"/>
</dbReference>